<comment type="subcellular location">
    <subcellularLocation>
        <location evidence="1">Endoplasmic reticulum membrane</location>
        <topology evidence="1">Multi-pass membrane protein</topology>
    </subcellularLocation>
</comment>
<feature type="compositionally biased region" description="Basic and acidic residues" evidence="13">
    <location>
        <begin position="85"/>
        <end position="95"/>
    </location>
</feature>
<dbReference type="OrthoDB" id="9049620at2759"/>
<accession>A0A0D2WIE1</accession>
<feature type="transmembrane region" description="Helical" evidence="14">
    <location>
        <begin position="300"/>
        <end position="318"/>
    </location>
</feature>
<proteinExistence type="predicted"/>
<evidence type="ECO:0000256" key="12">
    <source>
        <dbReference type="PROSITE-ProRule" id="PRU00175"/>
    </source>
</evidence>
<dbReference type="UniPathway" id="UPA00143"/>
<dbReference type="GO" id="GO:0005789">
    <property type="term" value="C:endoplasmic reticulum membrane"/>
    <property type="evidence" value="ECO:0007669"/>
    <property type="project" value="UniProtKB-SubCell"/>
</dbReference>
<evidence type="ECO:0000256" key="2">
    <source>
        <dbReference type="ARBA" id="ARBA00014068"/>
    </source>
</evidence>
<keyword evidence="8 14" id="KW-1133">Transmembrane helix</keyword>
<dbReference type="Gene3D" id="3.30.40.10">
    <property type="entry name" value="Zinc/RING finger domain, C3HC4 (zinc finger)"/>
    <property type="match status" value="1"/>
</dbReference>
<evidence type="ECO:0000256" key="6">
    <source>
        <dbReference type="ARBA" id="ARBA00022824"/>
    </source>
</evidence>
<feature type="transmembrane region" description="Helical" evidence="14">
    <location>
        <begin position="22"/>
        <end position="43"/>
    </location>
</feature>
<feature type="region of interest" description="Disordered" evidence="13">
    <location>
        <begin position="85"/>
        <end position="144"/>
    </location>
</feature>
<dbReference type="SMART" id="SM00184">
    <property type="entry name" value="RING"/>
    <property type="match status" value="1"/>
</dbReference>
<keyword evidence="9 14" id="KW-0472">Membrane</keyword>
<dbReference type="AlphaFoldDB" id="A0A0D2WIE1"/>
<dbReference type="InterPro" id="IPR001841">
    <property type="entry name" value="Znf_RING"/>
</dbReference>
<evidence type="ECO:0000313" key="17">
    <source>
        <dbReference type="Proteomes" id="UP000008743"/>
    </source>
</evidence>
<dbReference type="PROSITE" id="PS00518">
    <property type="entry name" value="ZF_RING_1"/>
    <property type="match status" value="1"/>
</dbReference>
<dbReference type="RefSeq" id="XP_004365224.1">
    <property type="nucleotide sequence ID" value="XM_004365167.2"/>
</dbReference>
<dbReference type="InterPro" id="IPR038896">
    <property type="entry name" value="RNF170"/>
</dbReference>
<dbReference type="GO" id="GO:0061630">
    <property type="term" value="F:ubiquitin protein ligase activity"/>
    <property type="evidence" value="ECO:0007669"/>
    <property type="project" value="InterPro"/>
</dbReference>
<dbReference type="eggNOG" id="KOG2164">
    <property type="taxonomic scope" value="Eukaryota"/>
</dbReference>
<keyword evidence="3 14" id="KW-0812">Transmembrane</keyword>
<dbReference type="PhylomeDB" id="A0A0D2WIE1"/>
<dbReference type="Proteomes" id="UP000008743">
    <property type="component" value="Unassembled WGS sequence"/>
</dbReference>
<dbReference type="Pfam" id="PF06803">
    <property type="entry name" value="DUF1232"/>
    <property type="match status" value="1"/>
</dbReference>
<protein>
    <recommendedName>
        <fullName evidence="2">E3 ubiquitin-protein ligase RNF170</fullName>
    </recommendedName>
    <alternativeName>
        <fullName evidence="11">RING finger protein 170</fullName>
    </alternativeName>
    <alternativeName>
        <fullName evidence="10">RING-type E3 ubiquitin transferase RNF170</fullName>
    </alternativeName>
</protein>
<gene>
    <name evidence="16" type="ORF">CAOG_000353</name>
</gene>
<evidence type="ECO:0000256" key="7">
    <source>
        <dbReference type="ARBA" id="ARBA00022833"/>
    </source>
</evidence>
<dbReference type="GO" id="GO:0008270">
    <property type="term" value="F:zinc ion binding"/>
    <property type="evidence" value="ECO:0007669"/>
    <property type="project" value="UniProtKB-KW"/>
</dbReference>
<keyword evidence="6" id="KW-0256">Endoplasmic reticulum</keyword>
<dbReference type="InterPro" id="IPR017907">
    <property type="entry name" value="Znf_RING_CS"/>
</dbReference>
<dbReference type="InParanoid" id="A0A0D2WIE1"/>
<dbReference type="InterPro" id="IPR010652">
    <property type="entry name" value="DUF1232"/>
</dbReference>
<name>A0A0D2WIE1_CAPO3</name>
<dbReference type="SUPFAM" id="SSF57850">
    <property type="entry name" value="RING/U-box"/>
    <property type="match status" value="1"/>
</dbReference>
<dbReference type="STRING" id="595528.A0A0D2WIE1"/>
<evidence type="ECO:0000256" key="4">
    <source>
        <dbReference type="ARBA" id="ARBA00022723"/>
    </source>
</evidence>
<dbReference type="Pfam" id="PF13445">
    <property type="entry name" value="zf-RING_UBOX"/>
    <property type="match status" value="1"/>
</dbReference>
<evidence type="ECO:0000256" key="13">
    <source>
        <dbReference type="SAM" id="MobiDB-lite"/>
    </source>
</evidence>
<keyword evidence="5 12" id="KW-0863">Zinc-finger</keyword>
<dbReference type="GO" id="GO:0016567">
    <property type="term" value="P:protein ubiquitination"/>
    <property type="evidence" value="ECO:0007669"/>
    <property type="project" value="UniProtKB-UniPathway"/>
</dbReference>
<reference evidence="17" key="1">
    <citation type="submission" date="2011-02" db="EMBL/GenBank/DDBJ databases">
        <title>The Genome Sequence of Capsaspora owczarzaki ATCC 30864.</title>
        <authorList>
            <person name="Russ C."/>
            <person name="Cuomo C."/>
            <person name="Burger G."/>
            <person name="Gray M.W."/>
            <person name="Holland P.W.H."/>
            <person name="King N."/>
            <person name="Lang F.B.F."/>
            <person name="Roger A.J."/>
            <person name="Ruiz-Trillo I."/>
            <person name="Young S.K."/>
            <person name="Zeng Q."/>
            <person name="Gargeya S."/>
            <person name="Alvarado L."/>
            <person name="Berlin A."/>
            <person name="Chapman S.B."/>
            <person name="Chen Z."/>
            <person name="Freedman E."/>
            <person name="Gellesch M."/>
            <person name="Goldberg J."/>
            <person name="Griggs A."/>
            <person name="Gujja S."/>
            <person name="Heilman E."/>
            <person name="Heiman D."/>
            <person name="Howarth C."/>
            <person name="Mehta T."/>
            <person name="Neiman D."/>
            <person name="Pearson M."/>
            <person name="Roberts A."/>
            <person name="Saif S."/>
            <person name="Shea T."/>
            <person name="Shenoy N."/>
            <person name="Sisk P."/>
            <person name="Stolte C."/>
            <person name="Sykes S."/>
            <person name="White J."/>
            <person name="Yandava C."/>
            <person name="Haas B."/>
            <person name="Nusbaum C."/>
            <person name="Birren B."/>
        </authorList>
    </citation>
    <scope>NUCLEOTIDE SEQUENCE</scope>
    <source>
        <strain evidence="17">ATCC 30864</strain>
    </source>
</reference>
<dbReference type="EMBL" id="KE346360">
    <property type="protein sequence ID" value="KJE88763.1"/>
    <property type="molecule type" value="Genomic_DNA"/>
</dbReference>
<evidence type="ECO:0000256" key="3">
    <source>
        <dbReference type="ARBA" id="ARBA00022692"/>
    </source>
</evidence>
<keyword evidence="4" id="KW-0479">Metal-binding</keyword>
<evidence type="ECO:0000256" key="5">
    <source>
        <dbReference type="ARBA" id="ARBA00022771"/>
    </source>
</evidence>
<dbReference type="CDD" id="cd16553">
    <property type="entry name" value="RING-HC_RNF170"/>
    <property type="match status" value="1"/>
</dbReference>
<keyword evidence="7" id="KW-0862">Zinc</keyword>
<feature type="transmembrane region" description="Helical" evidence="14">
    <location>
        <begin position="264"/>
        <end position="280"/>
    </location>
</feature>
<evidence type="ECO:0000313" key="16">
    <source>
        <dbReference type="EMBL" id="KJE88763.1"/>
    </source>
</evidence>
<dbReference type="PANTHER" id="PTHR22894">
    <property type="entry name" value="RING-TYPE DOMAIN-CONTAINING PROTEIN"/>
    <property type="match status" value="1"/>
</dbReference>
<evidence type="ECO:0000259" key="15">
    <source>
        <dbReference type="PROSITE" id="PS50089"/>
    </source>
</evidence>
<sequence>MGDQPTQPRMASSVLEGVDDDVIVLCSGALTTVASAAALVWWLQRGTAANGGAGRRRRAPIHPQAEQGVLQARANILQHRRLRRDQVHHGEHASDDDPDTDADEDDDHDADEDDDQNNRNSDRPPSQRGVPEAPPLMQRQGSRRFHEQDDACPICLQQVQFAIETNCGHVFCSPCVVEYWRHSAQMQAMQCPNCRQRVTLLLPEFTAAELASAESARHRRHLDEYNRTFADTPRSLLDHLRDTPQLFRRIIHDLFTGQSIVRLLRLRAFVCMLVCLLYLLSPFDLIPEEVFGAFGLIDDLLVILLILVYFGTVYRAAVVQRLVHQQ</sequence>
<dbReference type="InterPro" id="IPR027370">
    <property type="entry name" value="Znf-RING_euk"/>
</dbReference>
<dbReference type="PANTHER" id="PTHR22894:SF5">
    <property type="entry name" value="RING-TYPE DOMAIN-CONTAINING PROTEIN"/>
    <property type="match status" value="1"/>
</dbReference>
<keyword evidence="17" id="KW-1185">Reference proteome</keyword>
<evidence type="ECO:0000256" key="1">
    <source>
        <dbReference type="ARBA" id="ARBA00004477"/>
    </source>
</evidence>
<dbReference type="PROSITE" id="PS50089">
    <property type="entry name" value="ZF_RING_2"/>
    <property type="match status" value="1"/>
</dbReference>
<feature type="domain" description="RING-type" evidence="15">
    <location>
        <begin position="152"/>
        <end position="195"/>
    </location>
</feature>
<evidence type="ECO:0000256" key="11">
    <source>
        <dbReference type="ARBA" id="ARBA00031107"/>
    </source>
</evidence>
<evidence type="ECO:0000256" key="8">
    <source>
        <dbReference type="ARBA" id="ARBA00022989"/>
    </source>
</evidence>
<evidence type="ECO:0000256" key="9">
    <source>
        <dbReference type="ARBA" id="ARBA00023136"/>
    </source>
</evidence>
<organism evidence="16 17">
    <name type="scientific">Capsaspora owczarzaki (strain ATCC 30864)</name>
    <dbReference type="NCBI Taxonomy" id="595528"/>
    <lineage>
        <taxon>Eukaryota</taxon>
        <taxon>Filasterea</taxon>
        <taxon>Capsaspora</taxon>
    </lineage>
</organism>
<evidence type="ECO:0000256" key="10">
    <source>
        <dbReference type="ARBA" id="ARBA00030110"/>
    </source>
</evidence>
<dbReference type="InterPro" id="IPR013083">
    <property type="entry name" value="Znf_RING/FYVE/PHD"/>
</dbReference>
<evidence type="ECO:0000256" key="14">
    <source>
        <dbReference type="SAM" id="Phobius"/>
    </source>
</evidence>
<feature type="compositionally biased region" description="Acidic residues" evidence="13">
    <location>
        <begin position="96"/>
        <end position="115"/>
    </location>
</feature>